<keyword evidence="5 6" id="KW-0472">Membrane</keyword>
<evidence type="ECO:0000259" key="7">
    <source>
        <dbReference type="Pfam" id="PF03553"/>
    </source>
</evidence>
<dbReference type="STRING" id="633697.EubceDRAFT1_2435"/>
<dbReference type="Pfam" id="PF03553">
    <property type="entry name" value="Na_H_antiporter"/>
    <property type="match status" value="1"/>
</dbReference>
<feature type="transmembrane region" description="Helical" evidence="6">
    <location>
        <begin position="258"/>
        <end position="278"/>
    </location>
</feature>
<dbReference type="Proteomes" id="UP000005753">
    <property type="component" value="Chromosome"/>
</dbReference>
<feature type="transmembrane region" description="Helical" evidence="6">
    <location>
        <begin position="370"/>
        <end position="392"/>
    </location>
</feature>
<dbReference type="PANTHER" id="PTHR43478:SF1">
    <property type="entry name" value="NA+_H+ ANTIPORTER NHAC-LIKE C-TERMINAL DOMAIN-CONTAINING PROTEIN"/>
    <property type="match status" value="1"/>
</dbReference>
<evidence type="ECO:0000313" key="8">
    <source>
        <dbReference type="EMBL" id="EIM58161.1"/>
    </source>
</evidence>
<evidence type="ECO:0000256" key="5">
    <source>
        <dbReference type="ARBA" id="ARBA00023136"/>
    </source>
</evidence>
<dbReference type="eggNOG" id="COG1757">
    <property type="taxonomic scope" value="Bacteria"/>
</dbReference>
<feature type="transmembrane region" description="Helical" evidence="6">
    <location>
        <begin position="6"/>
        <end position="26"/>
    </location>
</feature>
<evidence type="ECO:0000313" key="9">
    <source>
        <dbReference type="Proteomes" id="UP000005753"/>
    </source>
</evidence>
<feature type="transmembrane region" description="Helical" evidence="6">
    <location>
        <begin position="201"/>
        <end position="218"/>
    </location>
</feature>
<name>I5AWI8_EUBC6</name>
<keyword evidence="3 6" id="KW-0812">Transmembrane</keyword>
<feature type="transmembrane region" description="Helical" evidence="6">
    <location>
        <begin position="492"/>
        <end position="509"/>
    </location>
</feature>
<reference evidence="8 9" key="2">
    <citation type="submission" date="2012-02" db="EMBL/GenBank/DDBJ databases">
        <title>Improved High-Quality Draft sequence of Eubacterium cellulosolvens 6.</title>
        <authorList>
            <consortium name="US DOE Joint Genome Institute"/>
            <person name="Lucas S."/>
            <person name="Han J."/>
            <person name="Lapidus A."/>
            <person name="Cheng J.-F."/>
            <person name="Goodwin L."/>
            <person name="Pitluck S."/>
            <person name="Peters L."/>
            <person name="Mikhailova N."/>
            <person name="Gu W."/>
            <person name="Detter J.C."/>
            <person name="Han C."/>
            <person name="Tapia R."/>
            <person name="Land M."/>
            <person name="Hauser L."/>
            <person name="Kyrpides N."/>
            <person name="Ivanova N."/>
            <person name="Pagani I."/>
            <person name="Johnson E."/>
            <person name="Mukhopadhyay B."/>
            <person name="Anderson I."/>
            <person name="Woyke T."/>
        </authorList>
    </citation>
    <scope>NUCLEOTIDE SEQUENCE [LARGE SCALE GENOMIC DNA]</scope>
    <source>
        <strain evidence="8 9">6</strain>
    </source>
</reference>
<evidence type="ECO:0000256" key="3">
    <source>
        <dbReference type="ARBA" id="ARBA00022692"/>
    </source>
</evidence>
<dbReference type="InterPro" id="IPR018461">
    <property type="entry name" value="Na/H_Antiport_NhaC-like_C"/>
</dbReference>
<gene>
    <name evidence="8" type="ORF">EubceDRAFT1_2435</name>
</gene>
<organism evidence="8 9">
    <name type="scientific">Eubacterium cellulosolvens (strain ATCC 43171 / JCM 9499 / 6)</name>
    <name type="common">Cillobacterium cellulosolvens</name>
    <dbReference type="NCBI Taxonomy" id="633697"/>
    <lineage>
        <taxon>Bacteria</taxon>
        <taxon>Bacillati</taxon>
        <taxon>Bacillota</taxon>
        <taxon>Clostridia</taxon>
        <taxon>Eubacteriales</taxon>
        <taxon>Eubacteriaceae</taxon>
        <taxon>Eubacterium</taxon>
    </lineage>
</organism>
<feature type="transmembrane region" description="Helical" evidence="6">
    <location>
        <begin position="69"/>
        <end position="91"/>
    </location>
</feature>
<dbReference type="EMBL" id="CM001487">
    <property type="protein sequence ID" value="EIM58161.1"/>
    <property type="molecule type" value="Genomic_DNA"/>
</dbReference>
<feature type="domain" description="Na+/H+ antiporter NhaC-like C-terminal" evidence="7">
    <location>
        <begin position="187"/>
        <end position="481"/>
    </location>
</feature>
<keyword evidence="9" id="KW-1185">Reference proteome</keyword>
<dbReference type="HOGENOM" id="CLU_018751_1_0_9"/>
<keyword evidence="4 6" id="KW-1133">Transmembrane helix</keyword>
<accession>I5AWI8</accession>
<dbReference type="OrthoDB" id="9762978at2"/>
<dbReference type="PANTHER" id="PTHR43478">
    <property type="entry name" value="NA+/H+ ANTIPORTER-RELATED"/>
    <property type="match status" value="1"/>
</dbReference>
<feature type="transmembrane region" description="Helical" evidence="6">
    <location>
        <begin position="464"/>
        <end position="486"/>
    </location>
</feature>
<reference evidence="8 9" key="1">
    <citation type="submission" date="2010-08" db="EMBL/GenBank/DDBJ databases">
        <authorList>
            <consortium name="US DOE Joint Genome Institute (JGI-PGF)"/>
            <person name="Lucas S."/>
            <person name="Copeland A."/>
            <person name="Lapidus A."/>
            <person name="Cheng J.-F."/>
            <person name="Bruce D."/>
            <person name="Goodwin L."/>
            <person name="Pitluck S."/>
            <person name="Land M.L."/>
            <person name="Hauser L."/>
            <person name="Chang Y.-J."/>
            <person name="Anderson I.J."/>
            <person name="Johnson E."/>
            <person name="Mulhopadhyay B."/>
            <person name="Kyrpides N."/>
            <person name="Woyke T.J."/>
        </authorList>
    </citation>
    <scope>NUCLEOTIDE SEQUENCE [LARGE SCALE GENOMIC DNA]</scope>
    <source>
        <strain evidence="8 9">6</strain>
    </source>
</reference>
<evidence type="ECO:0000256" key="1">
    <source>
        <dbReference type="ARBA" id="ARBA00004651"/>
    </source>
</evidence>
<dbReference type="GO" id="GO:0005886">
    <property type="term" value="C:plasma membrane"/>
    <property type="evidence" value="ECO:0007669"/>
    <property type="project" value="UniProtKB-SubCell"/>
</dbReference>
<feature type="transmembrane region" description="Helical" evidence="6">
    <location>
        <begin position="155"/>
        <end position="181"/>
    </location>
</feature>
<keyword evidence="2" id="KW-1003">Cell membrane</keyword>
<feature type="transmembrane region" description="Helical" evidence="6">
    <location>
        <begin position="31"/>
        <end position="49"/>
    </location>
</feature>
<evidence type="ECO:0000256" key="4">
    <source>
        <dbReference type="ARBA" id="ARBA00022989"/>
    </source>
</evidence>
<comment type="subcellular location">
    <subcellularLocation>
        <location evidence="1">Cell membrane</location>
        <topology evidence="1">Multi-pass membrane protein</topology>
    </subcellularLocation>
</comment>
<evidence type="ECO:0000256" key="6">
    <source>
        <dbReference type="SAM" id="Phobius"/>
    </source>
</evidence>
<dbReference type="AlphaFoldDB" id="I5AWI8"/>
<feature type="transmembrane region" description="Helical" evidence="6">
    <location>
        <begin position="342"/>
        <end position="364"/>
    </location>
</feature>
<protein>
    <submittedName>
        <fullName evidence="8">Na+/H+ antiporter</fullName>
    </submittedName>
</protein>
<sequence length="530" mass="56767">MGDYSPFLYATIFALLPPLVAIIMALITKEVYSSLILGVLVGAMLYANGNPMQAFHTMFFHEEAGLVAALSNPSHVCILIFVVLLWTLVAVMNKSGSAAAFGRQALKRVKTREGAQIATVLMGLLIFVDDGFNCLTVGSVMRPITDNYRVSRAKLAYLIDSTAAPVCIIAPVSSWAAAVSYSVPESMHINGFEMFVKTIPYNLYALCTIVMLFSLILLKVDYGPMKLHEDNAKKGDLFTSGEVPYEENSGEEKPNAKVSNLIIPILVLIVTCILGMLYTGGFFSGASVRQALADTDAARGMVIGSSVTIMLTFLLYMARRALKFKEFMGCLSSGFRTVCEPMLILILAWNLSGITGLLGADVFIHDVVDHMASGLTVFLPAVIFAISVFLAFSTGTSWGTFSILIPIVCAVFADNYQMLVISIAACLSGAVCGDHCSPISDTTIMSSAGAGSAHVNHTTTQLPYAITAAAVAFIGYLLLGITGYYIGTVGSVVVTPLTLLIMVAVIYLIKKRLQSKTKTQTAKTSVSDTE</sequence>
<evidence type="ECO:0000256" key="2">
    <source>
        <dbReference type="ARBA" id="ARBA00022475"/>
    </source>
</evidence>
<proteinExistence type="predicted"/>
<feature type="transmembrane region" description="Helical" evidence="6">
    <location>
        <begin position="298"/>
        <end position="318"/>
    </location>
</feature>